<dbReference type="Proteomes" id="UP000887566">
    <property type="component" value="Unplaced"/>
</dbReference>
<reference evidence="2" key="1">
    <citation type="submission" date="2022-11" db="UniProtKB">
        <authorList>
            <consortium name="WormBaseParasite"/>
        </authorList>
    </citation>
    <scope>IDENTIFICATION</scope>
</reference>
<sequence length="105" mass="10781">MFGQLGHTIKTVISSANSLQYVGNGAVTANYTAVLDYISNTVLQPQNGFKNRSTIVIFITSAPPTNVTGASAPGSLFVNFASSPSASNLQSRANVMGLALGQSAS</sequence>
<evidence type="ECO:0000313" key="2">
    <source>
        <dbReference type="WBParaSite" id="PSAMB.scaffold15103size1683.g36372.t1"/>
    </source>
</evidence>
<protein>
    <submittedName>
        <fullName evidence="2">VWFA domain-containing protein</fullName>
    </submittedName>
</protein>
<proteinExistence type="predicted"/>
<dbReference type="WBParaSite" id="PSAMB.scaffold15103size1683.g36372.t1">
    <property type="protein sequence ID" value="PSAMB.scaffold15103size1683.g36372.t1"/>
    <property type="gene ID" value="PSAMB.scaffold15103size1683.g36372"/>
</dbReference>
<evidence type="ECO:0000313" key="1">
    <source>
        <dbReference type="Proteomes" id="UP000887566"/>
    </source>
</evidence>
<accession>A0A914V6K8</accession>
<organism evidence="1 2">
    <name type="scientific">Plectus sambesii</name>
    <dbReference type="NCBI Taxonomy" id="2011161"/>
    <lineage>
        <taxon>Eukaryota</taxon>
        <taxon>Metazoa</taxon>
        <taxon>Ecdysozoa</taxon>
        <taxon>Nematoda</taxon>
        <taxon>Chromadorea</taxon>
        <taxon>Plectida</taxon>
        <taxon>Plectina</taxon>
        <taxon>Plectoidea</taxon>
        <taxon>Plectidae</taxon>
        <taxon>Plectus</taxon>
    </lineage>
</organism>
<name>A0A914V6K8_9BILA</name>
<dbReference type="AlphaFoldDB" id="A0A914V6K8"/>
<keyword evidence="1" id="KW-1185">Reference proteome</keyword>